<feature type="compositionally biased region" description="Basic and acidic residues" evidence="1">
    <location>
        <begin position="1000"/>
        <end position="1011"/>
    </location>
</feature>
<dbReference type="SUPFAM" id="SSF49785">
    <property type="entry name" value="Galactose-binding domain-like"/>
    <property type="match status" value="1"/>
</dbReference>
<evidence type="ECO:0000313" key="4">
    <source>
        <dbReference type="Proteomes" id="UP000184245"/>
    </source>
</evidence>
<dbReference type="InterPro" id="IPR007119">
    <property type="entry name" value="Phage_tail_spike_N"/>
</dbReference>
<protein>
    <submittedName>
        <fullName evidence="3">Chaperone of endosialidase</fullName>
    </submittedName>
</protein>
<dbReference type="RefSeq" id="WP_072848807.1">
    <property type="nucleotide sequence ID" value="NZ_FQVI01000002.1"/>
</dbReference>
<dbReference type="NCBIfam" id="TIGR01665">
    <property type="entry name" value="put_anti_recept"/>
    <property type="match status" value="1"/>
</dbReference>
<evidence type="ECO:0000256" key="1">
    <source>
        <dbReference type="SAM" id="MobiDB-lite"/>
    </source>
</evidence>
<dbReference type="PROSITE" id="PS51688">
    <property type="entry name" value="ICA"/>
    <property type="match status" value="1"/>
</dbReference>
<dbReference type="InterPro" id="IPR010572">
    <property type="entry name" value="Tail_dom"/>
</dbReference>
<feature type="domain" description="Peptidase S74" evidence="2">
    <location>
        <begin position="871"/>
        <end position="961"/>
    </location>
</feature>
<name>A0A1M4TQA8_9CLOT</name>
<feature type="region of interest" description="Disordered" evidence="1">
    <location>
        <begin position="985"/>
        <end position="1011"/>
    </location>
</feature>
<dbReference type="OrthoDB" id="5090100at2"/>
<keyword evidence="4" id="KW-1185">Reference proteome</keyword>
<dbReference type="AlphaFoldDB" id="A0A1M4TQA8"/>
<dbReference type="Gene3D" id="2.60.120.260">
    <property type="entry name" value="Galactose-binding domain-like"/>
    <property type="match status" value="1"/>
</dbReference>
<proteinExistence type="predicted"/>
<dbReference type="InterPro" id="IPR008979">
    <property type="entry name" value="Galactose-bd-like_sf"/>
</dbReference>
<organism evidence="3 4">
    <name type="scientific">Lactonifactor longoviformis DSM 17459</name>
    <dbReference type="NCBI Taxonomy" id="1122155"/>
    <lineage>
        <taxon>Bacteria</taxon>
        <taxon>Bacillati</taxon>
        <taxon>Bacillota</taxon>
        <taxon>Clostridia</taxon>
        <taxon>Eubacteriales</taxon>
        <taxon>Clostridiaceae</taxon>
        <taxon>Lactonifactor</taxon>
    </lineage>
</organism>
<reference evidence="3 4" key="1">
    <citation type="submission" date="2016-11" db="EMBL/GenBank/DDBJ databases">
        <authorList>
            <person name="Jaros S."/>
            <person name="Januszkiewicz K."/>
            <person name="Wedrychowicz H."/>
        </authorList>
    </citation>
    <scope>NUCLEOTIDE SEQUENCE [LARGE SCALE GENOMIC DNA]</scope>
    <source>
        <strain evidence="3 4">DSM 17459</strain>
    </source>
</reference>
<dbReference type="Proteomes" id="UP000184245">
    <property type="component" value="Unassembled WGS sequence"/>
</dbReference>
<dbReference type="InterPro" id="IPR030392">
    <property type="entry name" value="S74_ICA"/>
</dbReference>
<dbReference type="EMBL" id="FQVI01000002">
    <property type="protein sequence ID" value="SHE46618.1"/>
    <property type="molecule type" value="Genomic_DNA"/>
</dbReference>
<gene>
    <name evidence="3" type="ORF">SAMN02745158_00540</name>
</gene>
<dbReference type="Pfam" id="PF06605">
    <property type="entry name" value="Prophage_tail"/>
    <property type="match status" value="1"/>
</dbReference>
<dbReference type="STRING" id="1122155.SAMN02745158_00540"/>
<evidence type="ECO:0000259" key="2">
    <source>
        <dbReference type="PROSITE" id="PS51688"/>
    </source>
</evidence>
<sequence length="1011" mass="115312">MYKAYINGRPLYIPGDELAIIREPVIKQALNDAGSFEFIVPDVNPEYENLEVRTSVVQVIKDNKEIFYGEINEIEKKIDKEKQVCAIGEMAFLFDTIQPQAVYQDKTPRQLLDSWIMIHNSKVDDKKKFYTGIVSVSGSNENISVNTNNETTLDCIREILCDRTHGYLRIRKNNGKRYLDLVDLKNYGKICEQPVRFGNNLLDYLENVSGSDIATACIPRGGRLEERAIEGMDAYTDITSVNEGKNYILLSEAVEQYGWICKVIDFEDIFIPSILKSKGEEWLASVQYENIALEVTAIDLSLLNSSLDSWELGDSVRAVAEPFGLDRYFPVNEKEIHLQNPEADSMKLGTTIKRGYVGQTQENKEYIKNELNKVHQTSSFLQSAIDNASQMLTGDKGGYKITEYDGNNRFLRELYMDAMNKEDAVNVMQIGPKGIGLSTQGVNGPYDDAWILGLGLNAKYIIAGTIKTEALSTEYRQTVTKEIEEAEKNAKKYAESTTETSINAMEDRISLKVSEEISYVMHDYCLNGKFDEDLSNWYVSNSTYVKIHYSNLGTCARFTGGSINAYLSQNWNLKKGKYKVRFKATSESGYQTTAIVRCEFNNEINRTPEGKLESGVWNQFEYEFYVPQDGVKYLFFYNDSPGSPIWITDVQVLGGYEEYNEAQIKVLGDSISSMVSKDDVGSYVGQYYDRVITAFNDDSRYIQITAGEIAVYDDGAELSNKRASFDESGINFWRDGYNLGYIGASSLRINNYYKGLVFNLETWGKFMAWGYLENPSDNYYNMMLYFFTKANISDNPYPGIYLGHDMYANGYTISLDSEGRTWTVGYSNGAGICTRDTFWIQSGNEDTIAQFDNSEIILVRDTYANVVGTPSDERLKENIFDSKINALQILSELEFREFDWIESKEHEQLGLVAQEVEQIEPELVKENSEGIKYINPTRLLWYCAKSIQQLSHMMTPNEAEKPVKKYYKGKKFTVDEKKEWIAERKENNRPIKGKTHKLKVPVEHKGGMKYE</sequence>
<accession>A0A1M4TQA8</accession>
<dbReference type="Pfam" id="PF13884">
    <property type="entry name" value="Peptidase_S74"/>
    <property type="match status" value="1"/>
</dbReference>
<evidence type="ECO:0000313" key="3">
    <source>
        <dbReference type="EMBL" id="SHE46618.1"/>
    </source>
</evidence>